<dbReference type="GO" id="GO:0003677">
    <property type="term" value="F:DNA binding"/>
    <property type="evidence" value="ECO:0007669"/>
    <property type="project" value="UniProtKB-KW"/>
</dbReference>
<keyword evidence="2" id="KW-0238">DNA-binding</keyword>
<gene>
    <name evidence="5" type="ORF">TKK_014259</name>
</gene>
<evidence type="ECO:0000256" key="3">
    <source>
        <dbReference type="SAM" id="MobiDB-lite"/>
    </source>
</evidence>
<name>A0ABD2WE83_9HYME</name>
<keyword evidence="6" id="KW-1185">Reference proteome</keyword>
<evidence type="ECO:0000259" key="4">
    <source>
        <dbReference type="PROSITE" id="PS51253"/>
    </source>
</evidence>
<dbReference type="Gene3D" id="1.10.10.60">
    <property type="entry name" value="Homeodomain-like"/>
    <property type="match status" value="1"/>
</dbReference>
<dbReference type="InterPro" id="IPR004875">
    <property type="entry name" value="DDE_SF_endonuclease_dom"/>
</dbReference>
<evidence type="ECO:0000313" key="5">
    <source>
        <dbReference type="EMBL" id="KAL3391005.1"/>
    </source>
</evidence>
<dbReference type="Pfam" id="PF03184">
    <property type="entry name" value="DDE_1"/>
    <property type="match status" value="1"/>
</dbReference>
<dbReference type="EMBL" id="JBJJXI010000113">
    <property type="protein sequence ID" value="KAL3391005.1"/>
    <property type="molecule type" value="Genomic_DNA"/>
</dbReference>
<dbReference type="PROSITE" id="PS51253">
    <property type="entry name" value="HTH_CENPB"/>
    <property type="match status" value="1"/>
</dbReference>
<dbReference type="InterPro" id="IPR009057">
    <property type="entry name" value="Homeodomain-like_sf"/>
</dbReference>
<dbReference type="Pfam" id="PF03221">
    <property type="entry name" value="HTH_Tnp_Tc5"/>
    <property type="match status" value="1"/>
</dbReference>
<evidence type="ECO:0000256" key="1">
    <source>
        <dbReference type="ARBA" id="ARBA00004123"/>
    </source>
</evidence>
<evidence type="ECO:0000313" key="6">
    <source>
        <dbReference type="Proteomes" id="UP001627154"/>
    </source>
</evidence>
<evidence type="ECO:0000256" key="2">
    <source>
        <dbReference type="ARBA" id="ARBA00023125"/>
    </source>
</evidence>
<dbReference type="PANTHER" id="PTHR19303:SF73">
    <property type="entry name" value="PROTEIN PDC2"/>
    <property type="match status" value="1"/>
</dbReference>
<dbReference type="GO" id="GO:0005634">
    <property type="term" value="C:nucleus"/>
    <property type="evidence" value="ECO:0007669"/>
    <property type="project" value="UniProtKB-SubCell"/>
</dbReference>
<accession>A0ABD2WE83</accession>
<reference evidence="5 6" key="1">
    <citation type="journal article" date="2024" name="bioRxiv">
        <title>A reference genome for Trichogramma kaykai: A tiny desert-dwelling parasitoid wasp with competing sex-ratio distorters.</title>
        <authorList>
            <person name="Culotta J."/>
            <person name="Lindsey A.R."/>
        </authorList>
    </citation>
    <scope>NUCLEOTIDE SEQUENCE [LARGE SCALE GENOMIC DNA]</scope>
    <source>
        <strain evidence="5 6">KSX58</strain>
    </source>
</reference>
<comment type="subcellular location">
    <subcellularLocation>
        <location evidence="1">Nucleus</location>
    </subcellularLocation>
</comment>
<dbReference type="InterPro" id="IPR006600">
    <property type="entry name" value="HTH_CenpB_DNA-bd_dom"/>
</dbReference>
<dbReference type="SUPFAM" id="SSF46689">
    <property type="entry name" value="Homeodomain-like"/>
    <property type="match status" value="1"/>
</dbReference>
<dbReference type="Proteomes" id="UP001627154">
    <property type="component" value="Unassembled WGS sequence"/>
</dbReference>
<organism evidence="5 6">
    <name type="scientific">Trichogramma kaykai</name>
    <dbReference type="NCBI Taxonomy" id="54128"/>
    <lineage>
        <taxon>Eukaryota</taxon>
        <taxon>Metazoa</taxon>
        <taxon>Ecdysozoa</taxon>
        <taxon>Arthropoda</taxon>
        <taxon>Hexapoda</taxon>
        <taxon>Insecta</taxon>
        <taxon>Pterygota</taxon>
        <taxon>Neoptera</taxon>
        <taxon>Endopterygota</taxon>
        <taxon>Hymenoptera</taxon>
        <taxon>Apocrita</taxon>
        <taxon>Proctotrupomorpha</taxon>
        <taxon>Chalcidoidea</taxon>
        <taxon>Trichogrammatidae</taxon>
        <taxon>Trichogramma</taxon>
    </lineage>
</organism>
<protein>
    <recommendedName>
        <fullName evidence="4">HTH CENPB-type domain-containing protein</fullName>
    </recommendedName>
</protein>
<comment type="caution">
    <text evidence="5">The sequence shown here is derived from an EMBL/GenBank/DDBJ whole genome shotgun (WGS) entry which is preliminary data.</text>
</comment>
<proteinExistence type="predicted"/>
<dbReference type="SMART" id="SM00674">
    <property type="entry name" value="CENPB"/>
    <property type="match status" value="1"/>
</dbReference>
<feature type="domain" description="HTH CENPB-type" evidence="4">
    <location>
        <begin position="18"/>
        <end position="89"/>
    </location>
</feature>
<dbReference type="AlphaFoldDB" id="A0ABD2WE83"/>
<feature type="region of interest" description="Disordered" evidence="3">
    <location>
        <begin position="1"/>
        <end position="25"/>
    </location>
</feature>
<dbReference type="InterPro" id="IPR050863">
    <property type="entry name" value="CenT-Element_Derived"/>
</dbReference>
<sequence>MKNRYEIEKNVDENKNENRKIKRSGKDEDVENVLKKWFTYVRQKDARISGPLIRQKAEEFATKMGKADFTATIGWCTRWLKRENIVYGKMHGELNSNDYVGAHSWLKTVWPRLAAQYNPSDIYNADETALYYRALPESCYLFRHENAKGSKTCKERITVLVCASMVGEKKDFLVIGKSANPRCFKLVKKLPVDYENNTTAWMTSKIFSNWLYEWNKQLIRKILPLIDNCADHKNPPKLKNIEIGFLPANTTALIQPCDQVPMKSLKKTSLLDAIHLIKKSWENNVSETTIQNCFKKAGFIESDPGIDELNDLPTNNDEIPHELYNE</sequence>
<dbReference type="PANTHER" id="PTHR19303">
    <property type="entry name" value="TRANSPOSON"/>
    <property type="match status" value="1"/>
</dbReference>